<evidence type="ECO:0000256" key="2">
    <source>
        <dbReference type="ARBA" id="ARBA00022748"/>
    </source>
</evidence>
<dbReference type="Proteomes" id="UP000625283">
    <property type="component" value="Unassembled WGS sequence"/>
</dbReference>
<protein>
    <submittedName>
        <fullName evidence="6">TlpA family protein disulfide reductase</fullName>
    </submittedName>
</protein>
<name>A0ABS1R4E7_9SPHI</name>
<evidence type="ECO:0000313" key="7">
    <source>
        <dbReference type="Proteomes" id="UP000625283"/>
    </source>
</evidence>
<dbReference type="PANTHER" id="PTHR42852:SF6">
    <property type="entry name" value="THIOL:DISULFIDE INTERCHANGE PROTEIN DSBE"/>
    <property type="match status" value="1"/>
</dbReference>
<keyword evidence="2" id="KW-0201">Cytochrome c-type biogenesis</keyword>
<proteinExistence type="predicted"/>
<evidence type="ECO:0000259" key="5">
    <source>
        <dbReference type="PROSITE" id="PS51352"/>
    </source>
</evidence>
<dbReference type="CDD" id="cd02966">
    <property type="entry name" value="TlpA_like_family"/>
    <property type="match status" value="1"/>
</dbReference>
<dbReference type="PANTHER" id="PTHR42852">
    <property type="entry name" value="THIOL:DISULFIDE INTERCHANGE PROTEIN DSBE"/>
    <property type="match status" value="1"/>
</dbReference>
<dbReference type="InterPro" id="IPR013740">
    <property type="entry name" value="Redoxin"/>
</dbReference>
<dbReference type="InterPro" id="IPR013766">
    <property type="entry name" value="Thioredoxin_domain"/>
</dbReference>
<organism evidence="6 7">
    <name type="scientific">Sphingobacterium faecale</name>
    <dbReference type="NCBI Taxonomy" id="2803775"/>
    <lineage>
        <taxon>Bacteria</taxon>
        <taxon>Pseudomonadati</taxon>
        <taxon>Bacteroidota</taxon>
        <taxon>Sphingobacteriia</taxon>
        <taxon>Sphingobacteriales</taxon>
        <taxon>Sphingobacteriaceae</taxon>
        <taxon>Sphingobacterium</taxon>
    </lineage>
</organism>
<comment type="subcellular location">
    <subcellularLocation>
        <location evidence="1">Cell envelope</location>
    </subcellularLocation>
</comment>
<evidence type="ECO:0000256" key="4">
    <source>
        <dbReference type="ARBA" id="ARBA00023284"/>
    </source>
</evidence>
<evidence type="ECO:0000256" key="1">
    <source>
        <dbReference type="ARBA" id="ARBA00004196"/>
    </source>
</evidence>
<evidence type="ECO:0000313" key="6">
    <source>
        <dbReference type="EMBL" id="MBL1409591.1"/>
    </source>
</evidence>
<keyword evidence="7" id="KW-1185">Reference proteome</keyword>
<gene>
    <name evidence="6" type="ORF">JKG61_12590</name>
</gene>
<comment type="caution">
    <text evidence="6">The sequence shown here is derived from an EMBL/GenBank/DDBJ whole genome shotgun (WGS) entry which is preliminary data.</text>
</comment>
<dbReference type="InterPro" id="IPR050553">
    <property type="entry name" value="Thioredoxin_ResA/DsbE_sf"/>
</dbReference>
<feature type="domain" description="Thioredoxin" evidence="5">
    <location>
        <begin position="375"/>
        <end position="509"/>
    </location>
</feature>
<dbReference type="InterPro" id="IPR036249">
    <property type="entry name" value="Thioredoxin-like_sf"/>
</dbReference>
<dbReference type="Gene3D" id="3.40.30.10">
    <property type="entry name" value="Glutaredoxin"/>
    <property type="match status" value="1"/>
</dbReference>
<evidence type="ECO:0000256" key="3">
    <source>
        <dbReference type="ARBA" id="ARBA00023157"/>
    </source>
</evidence>
<sequence length="510" mass="58350">MKTKLFFVCSLLLCLSCNRLIEKNTDAMTIVAGTSKITGKIILPEGKNKDSIMITLNALHPILGENNRHEVLADQSGKFSLNFDVDTETSLIGLYTSIEPNKVLLLKPKNNDSTHIDIVYDVNLDFKNVEVTPAVNMSKYDMRQSMEVVNKMIDYRSKNPNAEYPRLYDKSIDEFLDYAKNNVAKKMALFVDNDNLLSKETKGLIAKEYSLLLYTGHIFGYEAEMKRNYHNATQDRDGKPEIQKIDRSYFRFLKDFNLNDPQYLHTFSFPEFQDSILQNEVLGLPKIGESDIPYWLTEVKAILADLVGFDQGPYYDILAANAYGLQLREEARPLTEKQKENITHYWNNGEIAKILFRKNQQVVELNKTKSPAVINDVASIAPDKIMETIRSNYKDKVVCIDLWATWCAPCLGGIKQFSTVKGEFHDKDVVFVYITNGSSPKKLWEEKIKGIGNEHYYLTDAQWEYTMEQFGFDGIPSYLLYDQKGLLFNKFTGFPGNDAMKGMINALITK</sequence>
<reference evidence="6 7" key="1">
    <citation type="submission" date="2021-01" db="EMBL/GenBank/DDBJ databases">
        <title>C459-1 draft genome sequence.</title>
        <authorList>
            <person name="Zhang X.-F."/>
        </authorList>
    </citation>
    <scope>NUCLEOTIDE SEQUENCE [LARGE SCALE GENOMIC DNA]</scope>
    <source>
        <strain evidence="7">C459-1</strain>
    </source>
</reference>
<dbReference type="SUPFAM" id="SSF52833">
    <property type="entry name" value="Thioredoxin-like"/>
    <property type="match status" value="1"/>
</dbReference>
<accession>A0ABS1R4E7</accession>
<dbReference type="EMBL" id="JAERTY010000007">
    <property type="protein sequence ID" value="MBL1409591.1"/>
    <property type="molecule type" value="Genomic_DNA"/>
</dbReference>
<dbReference type="RefSeq" id="WP_202103340.1">
    <property type="nucleotide sequence ID" value="NZ_JAERTY010000007.1"/>
</dbReference>
<keyword evidence="4" id="KW-0676">Redox-active center</keyword>
<dbReference type="PROSITE" id="PS51352">
    <property type="entry name" value="THIOREDOXIN_2"/>
    <property type="match status" value="1"/>
</dbReference>
<dbReference type="Pfam" id="PF08534">
    <property type="entry name" value="Redoxin"/>
    <property type="match status" value="1"/>
</dbReference>
<keyword evidence="3" id="KW-1015">Disulfide bond</keyword>